<keyword evidence="1" id="KW-0378">Hydrolase</keyword>
<reference evidence="3 4" key="1">
    <citation type="submission" date="2018-05" db="EMBL/GenBank/DDBJ databases">
        <title>Whole genome sequencing for identification of molecular markers to develop diagnostic detection tools for the regulated plant pathogen Lachnellula willkommii.</title>
        <authorList>
            <person name="Giroux E."/>
            <person name="Bilodeau G."/>
        </authorList>
    </citation>
    <scope>NUCLEOTIDE SEQUENCE [LARGE SCALE GENOMIC DNA]</scope>
    <source>
        <strain evidence="3 4">CBS 625.97</strain>
    </source>
</reference>
<gene>
    <name evidence="3" type="primary">are_1</name>
    <name evidence="3" type="ORF">LCER1_G006905</name>
</gene>
<dbReference type="InterPro" id="IPR029058">
    <property type="entry name" value="AB_hydrolase_fold"/>
</dbReference>
<dbReference type="InterPro" id="IPR050300">
    <property type="entry name" value="GDXG_lipolytic_enzyme"/>
</dbReference>
<evidence type="ECO:0000256" key="1">
    <source>
        <dbReference type="ARBA" id="ARBA00022801"/>
    </source>
</evidence>
<feature type="domain" description="Alpha/beta hydrolase fold-3" evidence="2">
    <location>
        <begin position="138"/>
        <end position="326"/>
    </location>
</feature>
<evidence type="ECO:0000313" key="4">
    <source>
        <dbReference type="Proteomes" id="UP000481288"/>
    </source>
</evidence>
<dbReference type="Gene3D" id="3.40.50.1820">
    <property type="entry name" value="alpha/beta hydrolase"/>
    <property type="match status" value="1"/>
</dbReference>
<dbReference type="Pfam" id="PF07859">
    <property type="entry name" value="Abhydrolase_3"/>
    <property type="match status" value="1"/>
</dbReference>
<protein>
    <submittedName>
        <fullName evidence="3">Arylesterase</fullName>
    </submittedName>
</protein>
<dbReference type="GO" id="GO:0016787">
    <property type="term" value="F:hydrolase activity"/>
    <property type="evidence" value="ECO:0007669"/>
    <property type="project" value="UniProtKB-KW"/>
</dbReference>
<dbReference type="Proteomes" id="UP000481288">
    <property type="component" value="Unassembled WGS sequence"/>
</dbReference>
<sequence length="389" mass="44439">MLSTVRTTTFVEDPTLWLTDYCALQFIQTTVINSLFSSPFDYNLVYKMSETLIALDQEGAPPLLKIRLPFSHRVNCFIRIWILKFLASIVFAVDRFLNPPPPSRRPTLITFYPCRPKLQTRVFFPPNYKPGELLPLYLNVHGGGFAVCDPQHDDEFCVMWAKRTRMLIVSLDYSKAPLYPFPVAVYDTAALANAVLADTNLPIDKTRVVIGGFSAGGNLALCASQLPGLNGHIKAALTFYPIVDWGHPPNEKLEMRPYTGGPKDSLEFSSYWFDWGYVAPGQNRRDPLLSPCYARKEDLPPWIYVIGAQWDMLRLESQDMIHDLAGLKDAEDQEADFEKGTYKWTLAKGCSHGFTHHFRQTPQKRKKREEKCEPIYEEAHKWLKKALVI</sequence>
<organism evidence="3 4">
    <name type="scientific">Lachnellula cervina</name>
    <dbReference type="NCBI Taxonomy" id="1316786"/>
    <lineage>
        <taxon>Eukaryota</taxon>
        <taxon>Fungi</taxon>
        <taxon>Dikarya</taxon>
        <taxon>Ascomycota</taxon>
        <taxon>Pezizomycotina</taxon>
        <taxon>Leotiomycetes</taxon>
        <taxon>Helotiales</taxon>
        <taxon>Lachnaceae</taxon>
        <taxon>Lachnellula</taxon>
    </lineage>
</organism>
<accession>A0A7D8UNT1</accession>
<dbReference type="PANTHER" id="PTHR48081:SF8">
    <property type="entry name" value="ALPHA_BETA HYDROLASE FOLD-3 DOMAIN-CONTAINING PROTEIN-RELATED"/>
    <property type="match status" value="1"/>
</dbReference>
<dbReference type="SUPFAM" id="SSF53474">
    <property type="entry name" value="alpha/beta-Hydrolases"/>
    <property type="match status" value="1"/>
</dbReference>
<evidence type="ECO:0000313" key="3">
    <source>
        <dbReference type="EMBL" id="TVY51501.1"/>
    </source>
</evidence>
<dbReference type="AlphaFoldDB" id="A0A7D8UNT1"/>
<name>A0A7D8UNT1_9HELO</name>
<dbReference type="PANTHER" id="PTHR48081">
    <property type="entry name" value="AB HYDROLASE SUPERFAMILY PROTEIN C4A8.06C"/>
    <property type="match status" value="1"/>
</dbReference>
<evidence type="ECO:0000259" key="2">
    <source>
        <dbReference type="Pfam" id="PF07859"/>
    </source>
</evidence>
<comment type="caution">
    <text evidence="3">The sequence shown here is derived from an EMBL/GenBank/DDBJ whole genome shotgun (WGS) entry which is preliminary data.</text>
</comment>
<proteinExistence type="predicted"/>
<dbReference type="EMBL" id="QGMG01000798">
    <property type="protein sequence ID" value="TVY51501.1"/>
    <property type="molecule type" value="Genomic_DNA"/>
</dbReference>
<dbReference type="OrthoDB" id="408631at2759"/>
<dbReference type="InterPro" id="IPR013094">
    <property type="entry name" value="AB_hydrolase_3"/>
</dbReference>
<keyword evidence="4" id="KW-1185">Reference proteome</keyword>